<accession>A0A9P4Q5B3</accession>
<protein>
    <recommendedName>
        <fullName evidence="2">Wbp11/ELF5/Saf1 N-terminal domain-containing protein</fullName>
    </recommendedName>
</protein>
<feature type="compositionally biased region" description="Polar residues" evidence="1">
    <location>
        <begin position="194"/>
        <end position="203"/>
    </location>
</feature>
<feature type="domain" description="Wbp11/ELF5/Saf1 N-terminal" evidence="2">
    <location>
        <begin position="4"/>
        <end position="80"/>
    </location>
</feature>
<feature type="region of interest" description="Disordered" evidence="1">
    <location>
        <begin position="82"/>
        <end position="206"/>
    </location>
</feature>
<dbReference type="AlphaFoldDB" id="A0A9P4Q5B3"/>
<reference evidence="3" key="1">
    <citation type="journal article" date="2020" name="Stud. Mycol.">
        <title>101 Dothideomycetes genomes: a test case for predicting lifestyles and emergence of pathogens.</title>
        <authorList>
            <person name="Haridas S."/>
            <person name="Albert R."/>
            <person name="Binder M."/>
            <person name="Bloem J."/>
            <person name="Labutti K."/>
            <person name="Salamov A."/>
            <person name="Andreopoulos B."/>
            <person name="Baker S."/>
            <person name="Barry K."/>
            <person name="Bills G."/>
            <person name="Bluhm B."/>
            <person name="Cannon C."/>
            <person name="Castanera R."/>
            <person name="Culley D."/>
            <person name="Daum C."/>
            <person name="Ezra D."/>
            <person name="Gonzalez J."/>
            <person name="Henrissat B."/>
            <person name="Kuo A."/>
            <person name="Liang C."/>
            <person name="Lipzen A."/>
            <person name="Lutzoni F."/>
            <person name="Magnuson J."/>
            <person name="Mondo S."/>
            <person name="Nolan M."/>
            <person name="Ohm R."/>
            <person name="Pangilinan J."/>
            <person name="Park H.-J."/>
            <person name="Ramirez L."/>
            <person name="Alfaro M."/>
            <person name="Sun H."/>
            <person name="Tritt A."/>
            <person name="Yoshinaga Y."/>
            <person name="Zwiers L.-H."/>
            <person name="Turgeon B."/>
            <person name="Goodwin S."/>
            <person name="Spatafora J."/>
            <person name="Crous P."/>
            <person name="Grigoriev I."/>
        </authorList>
    </citation>
    <scope>NUCLEOTIDE SEQUENCE</scope>
    <source>
        <strain evidence="3">CBS 116435</strain>
    </source>
</reference>
<dbReference type="Proteomes" id="UP000799441">
    <property type="component" value="Unassembled WGS sequence"/>
</dbReference>
<gene>
    <name evidence="3" type="ORF">K431DRAFT_287801</name>
</gene>
<feature type="region of interest" description="Disordered" evidence="1">
    <location>
        <begin position="255"/>
        <end position="283"/>
    </location>
</feature>
<feature type="compositionally biased region" description="Basic and acidic residues" evidence="1">
    <location>
        <begin position="33"/>
        <end position="46"/>
    </location>
</feature>
<organism evidence="3 4">
    <name type="scientific">Polychaeton citri CBS 116435</name>
    <dbReference type="NCBI Taxonomy" id="1314669"/>
    <lineage>
        <taxon>Eukaryota</taxon>
        <taxon>Fungi</taxon>
        <taxon>Dikarya</taxon>
        <taxon>Ascomycota</taxon>
        <taxon>Pezizomycotina</taxon>
        <taxon>Dothideomycetes</taxon>
        <taxon>Dothideomycetidae</taxon>
        <taxon>Capnodiales</taxon>
        <taxon>Capnodiaceae</taxon>
        <taxon>Polychaeton</taxon>
    </lineage>
</organism>
<comment type="caution">
    <text evidence="3">The sequence shown here is derived from an EMBL/GenBank/DDBJ whole genome shotgun (WGS) entry which is preliminary data.</text>
</comment>
<feature type="compositionally biased region" description="Basic and acidic residues" evidence="1">
    <location>
        <begin position="255"/>
        <end position="269"/>
    </location>
</feature>
<evidence type="ECO:0000313" key="3">
    <source>
        <dbReference type="EMBL" id="KAF2718297.1"/>
    </source>
</evidence>
<evidence type="ECO:0000313" key="4">
    <source>
        <dbReference type="Proteomes" id="UP000799441"/>
    </source>
</evidence>
<dbReference type="InterPro" id="IPR019007">
    <property type="entry name" value="Wbp11/ELF5/Saf1_N"/>
</dbReference>
<feature type="compositionally biased region" description="Basic and acidic residues" evidence="1">
    <location>
        <begin position="102"/>
        <end position="120"/>
    </location>
</feature>
<dbReference type="Pfam" id="PF09429">
    <property type="entry name" value="Wbp11"/>
    <property type="match status" value="1"/>
</dbReference>
<proteinExistence type="predicted"/>
<feature type="region of interest" description="Disordered" evidence="1">
    <location>
        <begin position="1"/>
        <end position="46"/>
    </location>
</feature>
<feature type="compositionally biased region" description="Low complexity" evidence="1">
    <location>
        <begin position="138"/>
        <end position="150"/>
    </location>
</feature>
<evidence type="ECO:0000256" key="1">
    <source>
        <dbReference type="SAM" id="MobiDB-lite"/>
    </source>
</evidence>
<feature type="compositionally biased region" description="Basic and acidic residues" evidence="1">
    <location>
        <begin position="172"/>
        <end position="189"/>
    </location>
</feature>
<dbReference type="GO" id="GO:0006396">
    <property type="term" value="P:RNA processing"/>
    <property type="evidence" value="ECO:0007669"/>
    <property type="project" value="InterPro"/>
</dbReference>
<dbReference type="OrthoDB" id="5597581at2759"/>
<name>A0A9P4Q5B3_9PEZI</name>
<evidence type="ECO:0000259" key="2">
    <source>
        <dbReference type="Pfam" id="PF09429"/>
    </source>
</evidence>
<dbReference type="EMBL" id="MU003827">
    <property type="protein sequence ID" value="KAF2718297.1"/>
    <property type="molecule type" value="Genomic_DNA"/>
</dbReference>
<keyword evidence="4" id="KW-1185">Reference proteome</keyword>
<sequence length="319" mass="35766">MPKERSVNPVQAQKKAEKQRQLQRQKKQVQTQRNEKLARRNPERLQRQIDELKELESRSALRPKDKETLAQLEKDVRGIRRAREALGDAAPSFGSGGGAGREGNERKDSRMQQSERRERQQQQGPGGHLGKRRRGEEGAYASDASDSGGDTDPEVRAIPMPRDTPPPIPREFFTDGSKRVVRPQHELPKRPARQAQTTYSSAPQMRDLKKEAVRFMPSAVAQQRRKVKGEGGRLLEPEEIDRLEKAGYYDAKKATEAADQGPLHEREVAGVRAQQGGDADMEEEMRRYEAEIEALHGGGTKVATGPGKVVLEEVEDEGD</sequence>